<dbReference type="RefSeq" id="WP_181495716.1">
    <property type="nucleotide sequence ID" value="NZ_CP032152.1"/>
</dbReference>
<dbReference type="GO" id="GO:0003723">
    <property type="term" value="F:RNA binding"/>
    <property type="evidence" value="ECO:0007669"/>
    <property type="project" value="UniProtKB-KW"/>
</dbReference>
<evidence type="ECO:0000313" key="4">
    <source>
        <dbReference type="Proteomes" id="UP000261812"/>
    </source>
</evidence>
<dbReference type="AlphaFoldDB" id="A0A3B7MD25"/>
<dbReference type="Pfam" id="PF00076">
    <property type="entry name" value="RRM_1"/>
    <property type="match status" value="1"/>
</dbReference>
<dbReference type="InterPro" id="IPR035979">
    <property type="entry name" value="RBD_domain_sf"/>
</dbReference>
<accession>A0A3B7MD25</accession>
<dbReference type="InterPro" id="IPR000504">
    <property type="entry name" value="RRM_dom"/>
</dbReference>
<dbReference type="Gene3D" id="3.30.70.330">
    <property type="match status" value="1"/>
</dbReference>
<feature type="domain" description="RRM" evidence="2">
    <location>
        <begin position="1"/>
        <end position="79"/>
    </location>
</feature>
<evidence type="ECO:0000259" key="2">
    <source>
        <dbReference type="PROSITE" id="PS50102"/>
    </source>
</evidence>
<dbReference type="PROSITE" id="PS50102">
    <property type="entry name" value="RRM"/>
    <property type="match status" value="1"/>
</dbReference>
<evidence type="ECO:0000256" key="1">
    <source>
        <dbReference type="ARBA" id="ARBA00022884"/>
    </source>
</evidence>
<protein>
    <submittedName>
        <fullName evidence="3">RNA-binding protein</fullName>
    </submittedName>
</protein>
<organism evidence="3 4">
    <name type="scientific">Thermosynechococcus sichuanensis E542</name>
    <dbReference type="NCBI Taxonomy" id="2016101"/>
    <lineage>
        <taxon>Bacteria</taxon>
        <taxon>Bacillati</taxon>
        <taxon>Cyanobacteriota</taxon>
        <taxon>Cyanophyceae</taxon>
        <taxon>Acaryochloridales</taxon>
        <taxon>Thermosynechococcaceae</taxon>
        <taxon>Thermosynechococcus</taxon>
        <taxon>Thermosynechococcus sichuanensis</taxon>
    </lineage>
</organism>
<keyword evidence="4" id="KW-1185">Reference proteome</keyword>
<dbReference type="SMART" id="SM00360">
    <property type="entry name" value="RRM"/>
    <property type="match status" value="1"/>
</dbReference>
<gene>
    <name evidence="3" type="ORF">D3A95_01440</name>
</gene>
<dbReference type="KEGG" id="tsq:D3A95_01440"/>
<evidence type="ECO:0000313" key="3">
    <source>
        <dbReference type="EMBL" id="AXY67311.1"/>
    </source>
</evidence>
<dbReference type="EMBL" id="CP032152">
    <property type="protein sequence ID" value="AXY67311.1"/>
    <property type="molecule type" value="Genomic_DNA"/>
</dbReference>
<keyword evidence="1" id="KW-0694">RNA-binding</keyword>
<reference evidence="4" key="1">
    <citation type="submission" date="2018-09" db="EMBL/GenBank/DDBJ databases">
        <title>Complete genome sequence of thermophilic cyanobacteria strain Thermosynechococcus elongatus PKUAC-SCTE542.</title>
        <authorList>
            <person name="Liang Y."/>
            <person name="Tang J."/>
            <person name="Daroch M."/>
        </authorList>
    </citation>
    <scope>NUCLEOTIDE SEQUENCE [LARGE SCALE GENOMIC DNA]</scope>
    <source>
        <strain evidence="4">E542</strain>
    </source>
</reference>
<dbReference type="InterPro" id="IPR012677">
    <property type="entry name" value="Nucleotide-bd_a/b_plait_sf"/>
</dbReference>
<sequence length="90" mass="10046">MTLYIGNLSYEATENDLREVFEKYGAIRRIVLPVDRETGKRRGFAFVELVDETQEAAAIDDLDGATWLGRVLKVNKAKPKQPGGQSNSAF</sequence>
<dbReference type="SUPFAM" id="SSF54928">
    <property type="entry name" value="RNA-binding domain, RBD"/>
    <property type="match status" value="1"/>
</dbReference>
<dbReference type="Proteomes" id="UP000261812">
    <property type="component" value="Chromosome"/>
</dbReference>
<proteinExistence type="predicted"/>
<dbReference type="InterPro" id="IPR052462">
    <property type="entry name" value="SLIRP/GR-RBP-like"/>
</dbReference>
<name>A0A3B7MD25_9CYAN</name>
<dbReference type="PANTHER" id="PTHR48027">
    <property type="entry name" value="HETEROGENEOUS NUCLEAR RIBONUCLEOPROTEIN 87F-RELATED"/>
    <property type="match status" value="1"/>
</dbReference>